<evidence type="ECO:0000313" key="2">
    <source>
        <dbReference type="Proteomes" id="UP001221898"/>
    </source>
</evidence>
<protein>
    <submittedName>
        <fullName evidence="1">Uncharacterized protein</fullName>
    </submittedName>
</protein>
<organism evidence="1 2">
    <name type="scientific">Aldrovandia affinis</name>
    <dbReference type="NCBI Taxonomy" id="143900"/>
    <lineage>
        <taxon>Eukaryota</taxon>
        <taxon>Metazoa</taxon>
        <taxon>Chordata</taxon>
        <taxon>Craniata</taxon>
        <taxon>Vertebrata</taxon>
        <taxon>Euteleostomi</taxon>
        <taxon>Actinopterygii</taxon>
        <taxon>Neopterygii</taxon>
        <taxon>Teleostei</taxon>
        <taxon>Notacanthiformes</taxon>
        <taxon>Halosauridae</taxon>
        <taxon>Aldrovandia</taxon>
    </lineage>
</organism>
<comment type="caution">
    <text evidence="1">The sequence shown here is derived from an EMBL/GenBank/DDBJ whole genome shotgun (WGS) entry which is preliminary data.</text>
</comment>
<reference evidence="1" key="1">
    <citation type="journal article" date="2023" name="Science">
        <title>Genome structures resolve the early diversification of teleost fishes.</title>
        <authorList>
            <person name="Parey E."/>
            <person name="Louis A."/>
            <person name="Montfort J."/>
            <person name="Bouchez O."/>
            <person name="Roques C."/>
            <person name="Iampietro C."/>
            <person name="Lluch J."/>
            <person name="Castinel A."/>
            <person name="Donnadieu C."/>
            <person name="Desvignes T."/>
            <person name="Floi Bucao C."/>
            <person name="Jouanno E."/>
            <person name="Wen M."/>
            <person name="Mejri S."/>
            <person name="Dirks R."/>
            <person name="Jansen H."/>
            <person name="Henkel C."/>
            <person name="Chen W.J."/>
            <person name="Zahm M."/>
            <person name="Cabau C."/>
            <person name="Klopp C."/>
            <person name="Thompson A.W."/>
            <person name="Robinson-Rechavi M."/>
            <person name="Braasch I."/>
            <person name="Lecointre G."/>
            <person name="Bobe J."/>
            <person name="Postlethwait J.H."/>
            <person name="Berthelot C."/>
            <person name="Roest Crollius H."/>
            <person name="Guiguen Y."/>
        </authorList>
    </citation>
    <scope>NUCLEOTIDE SEQUENCE</scope>
    <source>
        <strain evidence="1">NC1722</strain>
    </source>
</reference>
<evidence type="ECO:0000313" key="1">
    <source>
        <dbReference type="EMBL" id="KAJ8416333.1"/>
    </source>
</evidence>
<proteinExistence type="predicted"/>
<dbReference type="EMBL" id="JAINUG010000006">
    <property type="protein sequence ID" value="KAJ8416333.1"/>
    <property type="molecule type" value="Genomic_DNA"/>
</dbReference>
<dbReference type="AlphaFoldDB" id="A0AAD7T8W8"/>
<gene>
    <name evidence="1" type="ORF">AAFF_G00356210</name>
</gene>
<keyword evidence="2" id="KW-1185">Reference proteome</keyword>
<accession>A0AAD7T8W8</accession>
<sequence length="124" mass="13647">MPRARGGGPVCRELQVIGAAEWRTQQEQDSDLQPVLQWVETEGIASLFKTRPSQRPHRETVFWPPPGPDVHVVRGECTVVHQQTGAPLPLFRAHQNHSLCPLCVTAIAPPGHCLSRSSSSSRSI</sequence>
<dbReference type="Proteomes" id="UP001221898">
    <property type="component" value="Unassembled WGS sequence"/>
</dbReference>
<name>A0AAD7T8W8_9TELE</name>